<dbReference type="Gene3D" id="3.80.30.30">
    <property type="match status" value="1"/>
</dbReference>
<dbReference type="SFLD" id="SFLDS00029">
    <property type="entry name" value="Radical_SAM"/>
    <property type="match status" value="1"/>
</dbReference>
<dbReference type="NCBIfam" id="NF033668">
    <property type="entry name" value="rSAM_PA0069"/>
    <property type="match status" value="1"/>
</dbReference>
<dbReference type="GO" id="GO:0046872">
    <property type="term" value="F:metal ion binding"/>
    <property type="evidence" value="ECO:0007669"/>
    <property type="project" value="UniProtKB-KW"/>
</dbReference>
<dbReference type="Pfam" id="PF04055">
    <property type="entry name" value="Radical_SAM"/>
    <property type="match status" value="1"/>
</dbReference>
<evidence type="ECO:0000256" key="2">
    <source>
        <dbReference type="ARBA" id="ARBA00023004"/>
    </source>
</evidence>
<dbReference type="SMART" id="SM00729">
    <property type="entry name" value="Elp3"/>
    <property type="match status" value="1"/>
</dbReference>
<dbReference type="SFLD" id="SFLDG01084">
    <property type="entry name" value="Uncharacterised_Radical_SAM_Su"/>
    <property type="match status" value="1"/>
</dbReference>
<evidence type="ECO:0000256" key="1">
    <source>
        <dbReference type="ARBA" id="ARBA00022723"/>
    </source>
</evidence>
<dbReference type="InterPro" id="IPR040086">
    <property type="entry name" value="MJ0683-like"/>
</dbReference>
<evidence type="ECO:0000313" key="7">
    <source>
        <dbReference type="Proteomes" id="UP000236919"/>
    </source>
</evidence>
<organism evidence="6 7">
    <name type="scientific">Bosea psychrotolerans</name>
    <dbReference type="NCBI Taxonomy" id="1871628"/>
    <lineage>
        <taxon>Bacteria</taxon>
        <taxon>Pseudomonadati</taxon>
        <taxon>Pseudomonadota</taxon>
        <taxon>Alphaproteobacteria</taxon>
        <taxon>Hyphomicrobiales</taxon>
        <taxon>Boseaceae</taxon>
        <taxon>Bosea</taxon>
    </lineage>
</organism>
<evidence type="ECO:0000256" key="4">
    <source>
        <dbReference type="SAM" id="MobiDB-lite"/>
    </source>
</evidence>
<dbReference type="InterPro" id="IPR006638">
    <property type="entry name" value="Elp3/MiaA/NifB-like_rSAM"/>
</dbReference>
<dbReference type="InterPro" id="IPR058240">
    <property type="entry name" value="rSAM_sf"/>
</dbReference>
<reference evidence="6 7" key="1">
    <citation type="submission" date="2018-01" db="EMBL/GenBank/DDBJ databases">
        <title>Genomic Encyclopedia of Type Strains, Phase III (KMG-III): the genomes of soil and plant-associated and newly described type strains.</title>
        <authorList>
            <person name="Whitman W."/>
        </authorList>
    </citation>
    <scope>NUCLEOTIDE SEQUENCE [LARGE SCALE GENOMIC DNA]</scope>
    <source>
        <strain evidence="6 7">1131</strain>
    </source>
</reference>
<dbReference type="PANTHER" id="PTHR43432">
    <property type="entry name" value="SLR0285 PROTEIN"/>
    <property type="match status" value="1"/>
</dbReference>
<feature type="compositionally biased region" description="Low complexity" evidence="4">
    <location>
        <begin position="1"/>
        <end position="23"/>
    </location>
</feature>
<keyword evidence="2" id="KW-0408">Iron</keyword>
<dbReference type="PANTHER" id="PTHR43432:SF3">
    <property type="entry name" value="SLR0285 PROTEIN"/>
    <property type="match status" value="1"/>
</dbReference>
<dbReference type="CDD" id="cd01335">
    <property type="entry name" value="Radical_SAM"/>
    <property type="match status" value="1"/>
</dbReference>
<dbReference type="AlphaFoldDB" id="A0A2S4M4Q2"/>
<keyword evidence="6" id="KW-0456">Lyase</keyword>
<evidence type="ECO:0000313" key="6">
    <source>
        <dbReference type="EMBL" id="POR49691.1"/>
    </source>
</evidence>
<feature type="region of interest" description="Disordered" evidence="4">
    <location>
        <begin position="1"/>
        <end position="41"/>
    </location>
</feature>
<keyword evidence="7" id="KW-1185">Reference proteome</keyword>
<feature type="domain" description="Radical SAM core" evidence="5">
    <location>
        <begin position="106"/>
        <end position="346"/>
    </location>
</feature>
<dbReference type="SUPFAM" id="SSF102114">
    <property type="entry name" value="Radical SAM enzymes"/>
    <property type="match status" value="1"/>
</dbReference>
<dbReference type="EMBL" id="PQFZ01000011">
    <property type="protein sequence ID" value="POR49691.1"/>
    <property type="molecule type" value="Genomic_DNA"/>
</dbReference>
<proteinExistence type="predicted"/>
<dbReference type="PROSITE" id="PS51918">
    <property type="entry name" value="RADICAL_SAM"/>
    <property type="match status" value="1"/>
</dbReference>
<evidence type="ECO:0000256" key="3">
    <source>
        <dbReference type="ARBA" id="ARBA00023014"/>
    </source>
</evidence>
<dbReference type="InterPro" id="IPR007197">
    <property type="entry name" value="rSAM"/>
</dbReference>
<comment type="caution">
    <text evidence="6">The sequence shown here is derived from an EMBL/GenBank/DDBJ whole genome shotgun (WGS) entry which is preliminary data.</text>
</comment>
<dbReference type="Proteomes" id="UP000236919">
    <property type="component" value="Unassembled WGS sequence"/>
</dbReference>
<accession>A0A2S4M4Q2</accession>
<dbReference type="GO" id="GO:0016829">
    <property type="term" value="F:lyase activity"/>
    <property type="evidence" value="ECO:0007669"/>
    <property type="project" value="UniProtKB-KW"/>
</dbReference>
<sequence length="404" mass="44583">MRQATPSATPSARPSSRPIPAQPLKRHDSEPASVSARVAPLDPMAYAGHRIDPERRRGRGATINPGGRFEAEQRVLEDDGWGTLGELPAFKTEVSIEKPRTIITRNDSPDISFDRSINPYRGCEHGCVYCFARPSHAYLGLSPGLDFESKLTAKPDAAILLEKELSAPSYQPRTIAIGTNTDAYQPIEKKLRIMRSILEVLATFNHPVGIVTKSALVQRDIDILAPMAAKGLAKVAISLTTLDPKIARTMEPRAASPAKRLETIRALSEAGIPVTVLVAPIIPAINEHEIERILDAAKAAGAREAGYVLLRLPLEVKDLVQDWLLTHHPDKLRHVVSLIRSTRGGKDYDAAWGQRQVGSGPYAWMIGRRFEMAAERLGFNTTRLRLRNDLFLKPEKEKAQLSLF</sequence>
<gene>
    <name evidence="6" type="ORF">CYD53_111186</name>
</gene>
<evidence type="ECO:0000259" key="5">
    <source>
        <dbReference type="PROSITE" id="PS51918"/>
    </source>
</evidence>
<keyword evidence="1" id="KW-0479">Metal-binding</keyword>
<keyword evidence="3" id="KW-0411">Iron-sulfur</keyword>
<protein>
    <submittedName>
        <fullName evidence="6">DNA repair photolyase</fullName>
    </submittedName>
</protein>
<name>A0A2S4M4Q2_9HYPH</name>
<dbReference type="GO" id="GO:0051536">
    <property type="term" value="F:iron-sulfur cluster binding"/>
    <property type="evidence" value="ECO:0007669"/>
    <property type="project" value="UniProtKB-KW"/>
</dbReference>